<organism evidence="2 3">
    <name type="scientific">Senna tora</name>
    <dbReference type="NCBI Taxonomy" id="362788"/>
    <lineage>
        <taxon>Eukaryota</taxon>
        <taxon>Viridiplantae</taxon>
        <taxon>Streptophyta</taxon>
        <taxon>Embryophyta</taxon>
        <taxon>Tracheophyta</taxon>
        <taxon>Spermatophyta</taxon>
        <taxon>Magnoliopsida</taxon>
        <taxon>eudicotyledons</taxon>
        <taxon>Gunneridae</taxon>
        <taxon>Pentapetalae</taxon>
        <taxon>rosids</taxon>
        <taxon>fabids</taxon>
        <taxon>Fabales</taxon>
        <taxon>Fabaceae</taxon>
        <taxon>Caesalpinioideae</taxon>
        <taxon>Cassia clade</taxon>
        <taxon>Senna</taxon>
    </lineage>
</organism>
<name>A0A834T7I8_9FABA</name>
<accession>A0A834T7I8</accession>
<keyword evidence="3" id="KW-1185">Reference proteome</keyword>
<feature type="compositionally biased region" description="Polar residues" evidence="1">
    <location>
        <begin position="13"/>
        <end position="23"/>
    </location>
</feature>
<gene>
    <name evidence="2" type="ORF">G2W53_031177</name>
</gene>
<evidence type="ECO:0000256" key="1">
    <source>
        <dbReference type="SAM" id="MobiDB-lite"/>
    </source>
</evidence>
<dbReference type="AlphaFoldDB" id="A0A834T7I8"/>
<dbReference type="EMBL" id="JAAIUW010000009">
    <property type="protein sequence ID" value="KAF7817208.1"/>
    <property type="molecule type" value="Genomic_DNA"/>
</dbReference>
<sequence>MTHINETLEPERTNANATQNRRAQSGFLEQYRPADTWLSLKLKWGPRLFLFWV</sequence>
<evidence type="ECO:0000313" key="3">
    <source>
        <dbReference type="Proteomes" id="UP000634136"/>
    </source>
</evidence>
<dbReference type="Proteomes" id="UP000634136">
    <property type="component" value="Unassembled WGS sequence"/>
</dbReference>
<comment type="caution">
    <text evidence="2">The sequence shown here is derived from an EMBL/GenBank/DDBJ whole genome shotgun (WGS) entry which is preliminary data.</text>
</comment>
<proteinExistence type="predicted"/>
<evidence type="ECO:0000313" key="2">
    <source>
        <dbReference type="EMBL" id="KAF7817208.1"/>
    </source>
</evidence>
<protein>
    <submittedName>
        <fullName evidence="2">Uncharacterized protein</fullName>
    </submittedName>
</protein>
<reference evidence="2" key="1">
    <citation type="submission" date="2020-09" db="EMBL/GenBank/DDBJ databases">
        <title>Genome-Enabled Discovery of Anthraquinone Biosynthesis in Senna tora.</title>
        <authorList>
            <person name="Kang S.-H."/>
            <person name="Pandey R.P."/>
            <person name="Lee C.-M."/>
            <person name="Sim J.-S."/>
            <person name="Jeong J.-T."/>
            <person name="Choi B.-S."/>
            <person name="Jung M."/>
            <person name="Ginzburg D."/>
            <person name="Zhao K."/>
            <person name="Won S.Y."/>
            <person name="Oh T.-J."/>
            <person name="Yu Y."/>
            <person name="Kim N.-H."/>
            <person name="Lee O.R."/>
            <person name="Lee T.-H."/>
            <person name="Bashyal P."/>
            <person name="Kim T.-S."/>
            <person name="Lee W.-H."/>
            <person name="Kawkins C."/>
            <person name="Kim C.-K."/>
            <person name="Kim J.S."/>
            <person name="Ahn B.O."/>
            <person name="Rhee S.Y."/>
            <person name="Sohng J.K."/>
        </authorList>
    </citation>
    <scope>NUCLEOTIDE SEQUENCE</scope>
    <source>
        <tissue evidence="2">Leaf</tissue>
    </source>
</reference>
<feature type="region of interest" description="Disordered" evidence="1">
    <location>
        <begin position="1"/>
        <end position="25"/>
    </location>
</feature>